<name>A0A4Z0HEU1_9ACTN</name>
<dbReference type="InterPro" id="IPR044862">
    <property type="entry name" value="Pro_4_hyd_alph_FE2OG_OXY"/>
</dbReference>
<dbReference type="SMART" id="SM00702">
    <property type="entry name" value="P4Hc"/>
    <property type="match status" value="1"/>
</dbReference>
<accession>A0A4Z0HEU1</accession>
<dbReference type="OrthoDB" id="269774at2"/>
<dbReference type="GO" id="GO:0016705">
    <property type="term" value="F:oxidoreductase activity, acting on paired donors, with incorporation or reduction of molecular oxygen"/>
    <property type="evidence" value="ECO:0007669"/>
    <property type="project" value="InterPro"/>
</dbReference>
<feature type="domain" description="Fe2OG dioxygenase" evidence="8">
    <location>
        <begin position="139"/>
        <end position="252"/>
    </location>
</feature>
<dbReference type="PROSITE" id="PS51471">
    <property type="entry name" value="FE2OG_OXY"/>
    <property type="match status" value="1"/>
</dbReference>
<feature type="region of interest" description="Disordered" evidence="7">
    <location>
        <begin position="1"/>
        <end position="55"/>
    </location>
</feature>
<evidence type="ECO:0000256" key="6">
    <source>
        <dbReference type="ARBA" id="ARBA00023004"/>
    </source>
</evidence>
<keyword evidence="5" id="KW-0560">Oxidoreductase</keyword>
<sequence length="262" mass="29337">MVSATHPPGAARRPHRRTLFPPSGSSRRALPMASASWRGDSRTLAPMRPQSVDTRQPRFRTRHVALVREFLSIPECGEIIRAMDQAPKEPAQVVRAGESILDESLRFCSDHHLPEELQRSVGERMTSYFDDHRAEFDSDADYLYGPYFMSYEKGSYFRAHRDVANHRDDPPRLAAHRWSLLLYLNGRDPAGPLPAFDGGALTLYETDPGLPDRRVVIVPEPGTLVLFRAFLMHEVATVLDGTRYAVAGWMSRAGSSPLGGAR</sequence>
<dbReference type="InterPro" id="IPR005123">
    <property type="entry name" value="Oxoglu/Fe-dep_dioxygenase_dom"/>
</dbReference>
<dbReference type="Pfam" id="PF13640">
    <property type="entry name" value="2OG-FeII_Oxy_3"/>
    <property type="match status" value="1"/>
</dbReference>
<keyword evidence="10" id="KW-1185">Reference proteome</keyword>
<dbReference type="InterPro" id="IPR006620">
    <property type="entry name" value="Pro_4_hyd_alph"/>
</dbReference>
<dbReference type="SUPFAM" id="SSF51197">
    <property type="entry name" value="Clavaminate synthase-like"/>
    <property type="match status" value="1"/>
</dbReference>
<evidence type="ECO:0000256" key="1">
    <source>
        <dbReference type="ARBA" id="ARBA00001961"/>
    </source>
</evidence>
<keyword evidence="4" id="KW-0223">Dioxygenase</keyword>
<evidence type="ECO:0000256" key="2">
    <source>
        <dbReference type="ARBA" id="ARBA00022723"/>
    </source>
</evidence>
<dbReference type="EMBL" id="SRID01000017">
    <property type="protein sequence ID" value="TGB17368.1"/>
    <property type="molecule type" value="Genomic_DNA"/>
</dbReference>
<dbReference type="GO" id="GO:0031418">
    <property type="term" value="F:L-ascorbic acid binding"/>
    <property type="evidence" value="ECO:0007669"/>
    <property type="project" value="UniProtKB-KW"/>
</dbReference>
<dbReference type="Proteomes" id="UP000297948">
    <property type="component" value="Unassembled WGS sequence"/>
</dbReference>
<keyword evidence="6" id="KW-0408">Iron</keyword>
<organism evidence="9 10">
    <name type="scientific">Streptomyces palmae</name>
    <dbReference type="NCBI Taxonomy" id="1701085"/>
    <lineage>
        <taxon>Bacteria</taxon>
        <taxon>Bacillati</taxon>
        <taxon>Actinomycetota</taxon>
        <taxon>Actinomycetes</taxon>
        <taxon>Kitasatosporales</taxon>
        <taxon>Streptomycetaceae</taxon>
        <taxon>Streptomyces</taxon>
    </lineage>
</organism>
<dbReference type="AlphaFoldDB" id="A0A4Z0HEU1"/>
<proteinExistence type="predicted"/>
<evidence type="ECO:0000313" key="9">
    <source>
        <dbReference type="EMBL" id="TGB17368.1"/>
    </source>
</evidence>
<dbReference type="GO" id="GO:0051213">
    <property type="term" value="F:dioxygenase activity"/>
    <property type="evidence" value="ECO:0007669"/>
    <property type="project" value="UniProtKB-KW"/>
</dbReference>
<reference evidence="9 10" key="1">
    <citation type="submission" date="2019-03" db="EMBL/GenBank/DDBJ databases">
        <authorList>
            <person name="Gonzalez-Pimentel J.L."/>
        </authorList>
    </citation>
    <scope>NUCLEOTIDE SEQUENCE [LARGE SCALE GENOMIC DNA]</scope>
    <source>
        <strain evidence="9 10">JCM 31289</strain>
    </source>
</reference>
<gene>
    <name evidence="9" type="ORF">E4099_03545</name>
</gene>
<dbReference type="GO" id="GO:0005506">
    <property type="term" value="F:iron ion binding"/>
    <property type="evidence" value="ECO:0007669"/>
    <property type="project" value="InterPro"/>
</dbReference>
<evidence type="ECO:0000259" key="8">
    <source>
        <dbReference type="PROSITE" id="PS51471"/>
    </source>
</evidence>
<comment type="cofactor">
    <cofactor evidence="1">
        <name>L-ascorbate</name>
        <dbReference type="ChEBI" id="CHEBI:38290"/>
    </cofactor>
</comment>
<keyword evidence="3" id="KW-0847">Vitamin C</keyword>
<evidence type="ECO:0000256" key="4">
    <source>
        <dbReference type="ARBA" id="ARBA00022964"/>
    </source>
</evidence>
<evidence type="ECO:0000256" key="3">
    <source>
        <dbReference type="ARBA" id="ARBA00022896"/>
    </source>
</evidence>
<feature type="compositionally biased region" description="Low complexity" evidence="7">
    <location>
        <begin position="1"/>
        <end position="11"/>
    </location>
</feature>
<evidence type="ECO:0000313" key="10">
    <source>
        <dbReference type="Proteomes" id="UP000297948"/>
    </source>
</evidence>
<comment type="caution">
    <text evidence="9">The sequence shown here is derived from an EMBL/GenBank/DDBJ whole genome shotgun (WGS) entry which is preliminary data.</text>
</comment>
<keyword evidence="2" id="KW-0479">Metal-binding</keyword>
<dbReference type="Gene3D" id="2.60.120.620">
    <property type="entry name" value="q2cbj1_9rhob like domain"/>
    <property type="match status" value="1"/>
</dbReference>
<evidence type="ECO:0000256" key="5">
    <source>
        <dbReference type="ARBA" id="ARBA00023002"/>
    </source>
</evidence>
<protein>
    <submittedName>
        <fullName evidence="9">2OG-Fe(II) oxygenase</fullName>
    </submittedName>
</protein>
<evidence type="ECO:0000256" key="7">
    <source>
        <dbReference type="SAM" id="MobiDB-lite"/>
    </source>
</evidence>